<dbReference type="Proteomes" id="UP000183585">
    <property type="component" value="Unassembled WGS sequence"/>
</dbReference>
<reference evidence="2" key="1">
    <citation type="submission" date="2016-06" db="EMBL/GenBank/DDBJ databases">
        <authorList>
            <person name="Varghese N."/>
            <person name="Submissions Spin"/>
        </authorList>
    </citation>
    <scope>NUCLEOTIDE SEQUENCE [LARGE SCALE GENOMIC DNA]</scope>
    <source>
        <strain evidence="2">DSM 43168</strain>
    </source>
</reference>
<accession>A0A1C4V438</accession>
<dbReference type="AlphaFoldDB" id="A0A1C4V438"/>
<dbReference type="EMBL" id="FMCT01000002">
    <property type="protein sequence ID" value="SCE78744.1"/>
    <property type="molecule type" value="Genomic_DNA"/>
</dbReference>
<organism evidence="1 2">
    <name type="scientific">Micromonospora carbonacea</name>
    <dbReference type="NCBI Taxonomy" id="47853"/>
    <lineage>
        <taxon>Bacteria</taxon>
        <taxon>Bacillati</taxon>
        <taxon>Actinomycetota</taxon>
        <taxon>Actinomycetes</taxon>
        <taxon>Micromonosporales</taxon>
        <taxon>Micromonosporaceae</taxon>
        <taxon>Micromonospora</taxon>
    </lineage>
</organism>
<evidence type="ECO:0000313" key="1">
    <source>
        <dbReference type="EMBL" id="SCE78744.1"/>
    </source>
</evidence>
<protein>
    <submittedName>
        <fullName evidence="1">Uncharacterized protein</fullName>
    </submittedName>
</protein>
<keyword evidence="2" id="KW-1185">Reference proteome</keyword>
<evidence type="ECO:0000313" key="2">
    <source>
        <dbReference type="Proteomes" id="UP000183585"/>
    </source>
</evidence>
<proteinExistence type="predicted"/>
<name>A0A1C4V438_9ACTN</name>
<sequence length="58" mass="6680">MVKFGTLLLRPERFIPVAGLLEVLGDSRPHLFSIRVSEEPLRQKHLRHDLPPVLTKLL</sequence>
<gene>
    <name evidence="1" type="ORF">GA0070563_10217</name>
</gene>